<dbReference type="InterPro" id="IPR043138">
    <property type="entry name" value="GGT_lsub"/>
</dbReference>
<dbReference type="InterPro" id="IPR000101">
    <property type="entry name" value="GGT_peptidase"/>
</dbReference>
<dbReference type="PRINTS" id="PR01210">
    <property type="entry name" value="GGTRANSPTASE"/>
</dbReference>
<dbReference type="InterPro" id="IPR043137">
    <property type="entry name" value="GGT_ssub_C"/>
</dbReference>
<sequence>MNLMKTRLIPVLLALALIFSLAGCGASSAPAMPAESAPSPSSVQEAPVSSEAASPVDSGPAEAPADDGVIRATEEELDLSVRHAEGMNGMVASASPIASKVGVTILERGGNAVDAAVAVAYALGMVESNASGVGGDGYMLVYDANSGKSTFLDYKGEAPAAFTLEFLNEHRGVKGYKQTGYSAVVPGFVAGMEKANELFGTMSMAELLQPAIDYAEKGVPVTPFMAHVYVDYYKTLMKYPETEATFLNDGFPYNEGELFTNQNYANVLKRIAAEGKDAFYTGEIAQSIVDSLAEHDGVMTLQDLANFRVEVREPVSTTYRGYRVVSAPPGAGGAAVIEALNMAEHFDVHSMGHNTPETLHMWAEILKLSAVDRYHYIGDPDYTDPSGMYGITTKSYAADRVKLVNMERVLGKPKYGKVEEVEGAHTTHVSIIDQWGNMVAMTNTVSDFFGCGITVKDCGFFMNNGSFNFSSVYKANQPRPGQKVRSSISPTLIFSPNGSPLATFGTPGGSRIPGTVTQIVSNIVDFGMDMQDAIDAPRIYQNYNDGLYIEGHMDPETIYTMKLKGHQVIERGKLDYFFGGVQGVKIDPETGELHGAADPRRDGKALGY</sequence>
<evidence type="ECO:0000256" key="6">
    <source>
        <dbReference type="ARBA" id="ARBA00023145"/>
    </source>
</evidence>
<dbReference type="EC" id="2.3.2.2" evidence="9"/>
<reference evidence="12 13" key="1">
    <citation type="submission" date="2020-08" db="EMBL/GenBank/DDBJ databases">
        <title>Genome public.</title>
        <authorList>
            <person name="Liu C."/>
            <person name="Sun Q."/>
        </authorList>
    </citation>
    <scope>NUCLEOTIDE SEQUENCE [LARGE SCALE GENOMIC DNA]</scope>
    <source>
        <strain evidence="12 13">BX1</strain>
    </source>
</reference>
<evidence type="ECO:0000256" key="3">
    <source>
        <dbReference type="ARBA" id="ARBA00009381"/>
    </source>
</evidence>
<evidence type="ECO:0000313" key="12">
    <source>
        <dbReference type="EMBL" id="MBC8576430.1"/>
    </source>
</evidence>
<evidence type="ECO:0000256" key="5">
    <source>
        <dbReference type="ARBA" id="ARBA00022801"/>
    </source>
</evidence>
<feature type="signal peptide" evidence="11">
    <location>
        <begin position="1"/>
        <end position="22"/>
    </location>
</feature>
<comment type="similarity">
    <text evidence="3 9">Belongs to the gamma-glutamyltransferase family.</text>
</comment>
<keyword evidence="5 9" id="KW-0378">Hydrolase</keyword>
<comment type="PTM">
    <text evidence="9">Cleaved by autocatalysis into a large and a small subunit.</text>
</comment>
<protein>
    <recommendedName>
        <fullName evidence="9">Glutathione hydrolase proenzyme</fullName>
        <ecNumber evidence="9">2.3.2.2</ecNumber>
        <ecNumber evidence="9">3.4.19.13</ecNumber>
    </recommendedName>
    <component>
        <recommendedName>
            <fullName evidence="9">Glutathione hydrolase large chain</fullName>
        </recommendedName>
    </component>
    <component>
        <recommendedName>
            <fullName evidence="9">Glutathione hydrolase small chain</fullName>
        </recommendedName>
    </component>
</protein>
<keyword evidence="13" id="KW-1185">Reference proteome</keyword>
<feature type="chain" id="PRO_5045440546" description="Glutathione hydrolase proenzyme" evidence="11">
    <location>
        <begin position="23"/>
        <end position="608"/>
    </location>
</feature>
<dbReference type="SUPFAM" id="SSF56235">
    <property type="entry name" value="N-terminal nucleophile aminohydrolases (Ntn hydrolases)"/>
    <property type="match status" value="1"/>
</dbReference>
<gene>
    <name evidence="12" type="primary">ggt</name>
    <name evidence="12" type="ORF">H8717_08435</name>
</gene>
<evidence type="ECO:0000256" key="2">
    <source>
        <dbReference type="ARBA" id="ARBA00001089"/>
    </source>
</evidence>
<dbReference type="PANTHER" id="PTHR43199:SF1">
    <property type="entry name" value="GLUTATHIONE HYDROLASE PROENZYME"/>
    <property type="match status" value="1"/>
</dbReference>
<dbReference type="RefSeq" id="WP_262399957.1">
    <property type="nucleotide sequence ID" value="NZ_JACRTB010000011.1"/>
</dbReference>
<dbReference type="Gene3D" id="1.10.246.130">
    <property type="match status" value="1"/>
</dbReference>
<keyword evidence="11" id="KW-0732">Signal</keyword>
<evidence type="ECO:0000313" key="13">
    <source>
        <dbReference type="Proteomes" id="UP000658131"/>
    </source>
</evidence>
<feature type="region of interest" description="Disordered" evidence="10">
    <location>
        <begin position="589"/>
        <end position="608"/>
    </location>
</feature>
<comment type="catalytic activity">
    <reaction evidence="2 9">
        <text>glutathione + H2O = L-cysteinylglycine + L-glutamate</text>
        <dbReference type="Rhea" id="RHEA:28807"/>
        <dbReference type="ChEBI" id="CHEBI:15377"/>
        <dbReference type="ChEBI" id="CHEBI:29985"/>
        <dbReference type="ChEBI" id="CHEBI:57925"/>
        <dbReference type="ChEBI" id="CHEBI:61694"/>
        <dbReference type="EC" id="3.4.19.13"/>
    </reaction>
</comment>
<evidence type="ECO:0000256" key="1">
    <source>
        <dbReference type="ARBA" id="ARBA00001049"/>
    </source>
</evidence>
<dbReference type="NCBIfam" id="TIGR00066">
    <property type="entry name" value="g_glut_trans"/>
    <property type="match status" value="1"/>
</dbReference>
<dbReference type="PANTHER" id="PTHR43199">
    <property type="entry name" value="GLUTATHIONE HYDROLASE"/>
    <property type="match status" value="1"/>
</dbReference>
<dbReference type="InterPro" id="IPR051792">
    <property type="entry name" value="GGT_bact"/>
</dbReference>
<name>A0ABR7NJP3_9FIRM</name>
<comment type="catalytic activity">
    <reaction evidence="1 9">
        <text>an S-substituted glutathione + H2O = an S-substituted L-cysteinylglycine + L-glutamate</text>
        <dbReference type="Rhea" id="RHEA:59468"/>
        <dbReference type="ChEBI" id="CHEBI:15377"/>
        <dbReference type="ChEBI" id="CHEBI:29985"/>
        <dbReference type="ChEBI" id="CHEBI:90779"/>
        <dbReference type="ChEBI" id="CHEBI:143103"/>
        <dbReference type="EC" id="3.4.19.13"/>
    </reaction>
</comment>
<dbReference type="EMBL" id="JACRTB010000011">
    <property type="protein sequence ID" value="MBC8576430.1"/>
    <property type="molecule type" value="Genomic_DNA"/>
</dbReference>
<organism evidence="12 13">
    <name type="scientific">Yanshouia hominis</name>
    <dbReference type="NCBI Taxonomy" id="2763673"/>
    <lineage>
        <taxon>Bacteria</taxon>
        <taxon>Bacillati</taxon>
        <taxon>Bacillota</taxon>
        <taxon>Clostridia</taxon>
        <taxon>Eubacteriales</taxon>
        <taxon>Oscillospiraceae</taxon>
        <taxon>Yanshouia</taxon>
    </lineage>
</organism>
<evidence type="ECO:0000256" key="9">
    <source>
        <dbReference type="RuleBase" id="RU368036"/>
    </source>
</evidence>
<dbReference type="Gene3D" id="3.60.20.40">
    <property type="match status" value="1"/>
</dbReference>
<evidence type="ECO:0000256" key="10">
    <source>
        <dbReference type="SAM" id="MobiDB-lite"/>
    </source>
</evidence>
<keyword evidence="9" id="KW-0317">Glutathione biosynthesis</keyword>
<keyword evidence="4 9" id="KW-0808">Transferase</keyword>
<dbReference type="PROSITE" id="PS51257">
    <property type="entry name" value="PROKAR_LIPOPROTEIN"/>
    <property type="match status" value="1"/>
</dbReference>
<comment type="subunit">
    <text evidence="9">This enzyme consists of two polypeptide chains, which are synthesized in precursor form from a single polypeptide.</text>
</comment>
<feature type="compositionally biased region" description="Low complexity" evidence="10">
    <location>
        <begin position="30"/>
        <end position="56"/>
    </location>
</feature>
<comment type="caution">
    <text evidence="12">The sequence shown here is derived from an EMBL/GenBank/DDBJ whole genome shotgun (WGS) entry which is preliminary data.</text>
</comment>
<evidence type="ECO:0000256" key="7">
    <source>
        <dbReference type="ARBA" id="ARBA00023315"/>
    </source>
</evidence>
<comment type="catalytic activity">
    <reaction evidence="8 9">
        <text>an N-terminal (5-L-glutamyl)-[peptide] + an alpha-amino acid = 5-L-glutamyl amino acid + an N-terminal L-alpha-aminoacyl-[peptide]</text>
        <dbReference type="Rhea" id="RHEA:23904"/>
        <dbReference type="Rhea" id="RHEA-COMP:9780"/>
        <dbReference type="Rhea" id="RHEA-COMP:9795"/>
        <dbReference type="ChEBI" id="CHEBI:77644"/>
        <dbReference type="ChEBI" id="CHEBI:78597"/>
        <dbReference type="ChEBI" id="CHEBI:78599"/>
        <dbReference type="ChEBI" id="CHEBI:78608"/>
        <dbReference type="EC" id="2.3.2.2"/>
    </reaction>
</comment>
<dbReference type="Proteomes" id="UP000658131">
    <property type="component" value="Unassembled WGS sequence"/>
</dbReference>
<evidence type="ECO:0000256" key="4">
    <source>
        <dbReference type="ARBA" id="ARBA00022679"/>
    </source>
</evidence>
<feature type="region of interest" description="Disordered" evidence="10">
    <location>
        <begin position="30"/>
        <end position="68"/>
    </location>
</feature>
<comment type="pathway">
    <text evidence="9">Sulfur metabolism; glutathione metabolism.</text>
</comment>
<dbReference type="Pfam" id="PF01019">
    <property type="entry name" value="G_glu_transpept"/>
    <property type="match status" value="1"/>
</dbReference>
<evidence type="ECO:0000256" key="11">
    <source>
        <dbReference type="SAM" id="SignalP"/>
    </source>
</evidence>
<dbReference type="GO" id="GO:0103068">
    <property type="term" value="F:leukotriene C4 gamma-glutamyl transferase activity"/>
    <property type="evidence" value="ECO:0007669"/>
    <property type="project" value="UniProtKB-EC"/>
</dbReference>
<proteinExistence type="inferred from homology"/>
<dbReference type="EC" id="3.4.19.13" evidence="9"/>
<evidence type="ECO:0000256" key="8">
    <source>
        <dbReference type="ARBA" id="ARBA00047417"/>
    </source>
</evidence>
<keyword evidence="7 9" id="KW-0012">Acyltransferase</keyword>
<dbReference type="InterPro" id="IPR029055">
    <property type="entry name" value="Ntn_hydrolases_N"/>
</dbReference>
<keyword evidence="6 9" id="KW-0865">Zymogen</keyword>
<accession>A0ABR7NJP3</accession>